<dbReference type="EMBL" id="JAFEMO010000014">
    <property type="protein sequence ID" value="KAH7548465.1"/>
    <property type="molecule type" value="Genomic_DNA"/>
</dbReference>
<dbReference type="PANTHER" id="PTHR31061:SF24">
    <property type="entry name" value="LD22376P"/>
    <property type="match status" value="1"/>
</dbReference>
<feature type="transmembrane region" description="Helical" evidence="1">
    <location>
        <begin position="105"/>
        <end position="122"/>
    </location>
</feature>
<sequence>MRCYHPSLAESNPKYLLLSSYKSANTPWADSLPFIFINQYNTPSNSVIMTAYDPINNGGDGGGRQMVIQISQSTTRPRLVKKIEERNPLIITPSNANSKQQQRRLVSLDVFRGITVSLMILVDDAGGFLPAINHSPWNGVTLADFVMPFFLFIAGVSLALTYKKLSCRAVATKNAISRALKLLILGVFLQGGFFHRLNDLTYGVDIEQIRWTGVLQRIAIAYIVAALCEIWLKDDDHVSSKLSLLKKYRFQWVVALVLTSTYFSLLYGLYVPDWEYKHPIETSSSAPSIFSVKCGVRGNTGPACNAVGMIDRKILGIQHLYRRPIYARTKQCSTNSPDYGPLPPGAPSWCQAPFDPEGLLSSVMAIVTCLVGLHYGHLIIHFKDHKDRILTCTISSSCLLCSGLALDFFGMHVNKALYTFSYMGVTAGAAGILFTGIYFMVDVSGYRRSTLVFEWIGLHALVIYILAACHVLPVVLQGFYWRHPKNNILRLIGIGK</sequence>
<feature type="transmembrane region" description="Helical" evidence="1">
    <location>
        <begin position="142"/>
        <end position="163"/>
    </location>
</feature>
<organism evidence="3 4">
    <name type="scientific">Xanthoceras sorbifolium</name>
    <dbReference type="NCBI Taxonomy" id="99658"/>
    <lineage>
        <taxon>Eukaryota</taxon>
        <taxon>Viridiplantae</taxon>
        <taxon>Streptophyta</taxon>
        <taxon>Embryophyta</taxon>
        <taxon>Tracheophyta</taxon>
        <taxon>Spermatophyta</taxon>
        <taxon>Magnoliopsida</taxon>
        <taxon>eudicotyledons</taxon>
        <taxon>Gunneridae</taxon>
        <taxon>Pentapetalae</taxon>
        <taxon>rosids</taxon>
        <taxon>malvids</taxon>
        <taxon>Sapindales</taxon>
        <taxon>Sapindaceae</taxon>
        <taxon>Xanthoceroideae</taxon>
        <taxon>Xanthoceras</taxon>
    </lineage>
</organism>
<keyword evidence="1" id="KW-1133">Transmembrane helix</keyword>
<keyword evidence="1" id="KW-0812">Transmembrane</keyword>
<keyword evidence="1" id="KW-0472">Membrane</keyword>
<dbReference type="PANTHER" id="PTHR31061">
    <property type="entry name" value="LD22376P"/>
    <property type="match status" value="1"/>
</dbReference>
<proteinExistence type="predicted"/>
<feature type="transmembrane region" description="Helical" evidence="1">
    <location>
        <begin position="252"/>
        <end position="270"/>
    </location>
</feature>
<gene>
    <name evidence="3" type="ORF">JRO89_XS14G0138300</name>
</gene>
<reference evidence="3 4" key="1">
    <citation type="submission" date="2021-02" db="EMBL/GenBank/DDBJ databases">
        <title>Plant Genome Project.</title>
        <authorList>
            <person name="Zhang R.-G."/>
        </authorList>
    </citation>
    <scope>NUCLEOTIDE SEQUENCE [LARGE SCALE GENOMIC DNA]</scope>
    <source>
        <tissue evidence="3">Leaves</tissue>
    </source>
</reference>
<evidence type="ECO:0000313" key="3">
    <source>
        <dbReference type="EMBL" id="KAH7548465.1"/>
    </source>
</evidence>
<feature type="transmembrane region" description="Helical" evidence="1">
    <location>
        <begin position="175"/>
        <end position="194"/>
    </location>
</feature>
<feature type="transmembrane region" description="Helical" evidence="1">
    <location>
        <begin position="358"/>
        <end position="377"/>
    </location>
</feature>
<feature type="transmembrane region" description="Helical" evidence="1">
    <location>
        <begin position="416"/>
        <end position="440"/>
    </location>
</feature>
<dbReference type="InterPro" id="IPR012429">
    <property type="entry name" value="HGSNAT_cat"/>
</dbReference>
<accession>A0ABQ8H559</accession>
<keyword evidence="4" id="KW-1185">Reference proteome</keyword>
<evidence type="ECO:0000313" key="4">
    <source>
        <dbReference type="Proteomes" id="UP000827721"/>
    </source>
</evidence>
<evidence type="ECO:0000256" key="1">
    <source>
        <dbReference type="SAM" id="Phobius"/>
    </source>
</evidence>
<dbReference type="Proteomes" id="UP000827721">
    <property type="component" value="Unassembled WGS sequence"/>
</dbReference>
<dbReference type="Pfam" id="PF07786">
    <property type="entry name" value="HGSNAT_cat"/>
    <property type="match status" value="1"/>
</dbReference>
<name>A0ABQ8H559_9ROSI</name>
<protein>
    <recommendedName>
        <fullName evidence="2">Heparan-alpha-glucosaminide N-acetyltransferase catalytic domain-containing protein</fullName>
    </recommendedName>
</protein>
<feature type="transmembrane region" description="Helical" evidence="1">
    <location>
        <begin position="214"/>
        <end position="232"/>
    </location>
</feature>
<comment type="caution">
    <text evidence="3">The sequence shown here is derived from an EMBL/GenBank/DDBJ whole genome shotgun (WGS) entry which is preliminary data.</text>
</comment>
<feature type="transmembrane region" description="Helical" evidence="1">
    <location>
        <begin position="452"/>
        <end position="476"/>
    </location>
</feature>
<evidence type="ECO:0000259" key="2">
    <source>
        <dbReference type="Pfam" id="PF07786"/>
    </source>
</evidence>
<feature type="domain" description="Heparan-alpha-glucosaminide N-acetyltransferase catalytic" evidence="2">
    <location>
        <begin position="104"/>
        <end position="228"/>
    </location>
</feature>